<protein>
    <submittedName>
        <fullName evidence="1">Uncharacterized protein</fullName>
    </submittedName>
</protein>
<proteinExistence type="predicted"/>
<keyword evidence="2" id="KW-1185">Reference proteome</keyword>
<evidence type="ECO:0000313" key="2">
    <source>
        <dbReference type="Proteomes" id="UP000033070"/>
    </source>
</evidence>
<dbReference type="STRING" id="1188319.OYT1_02432"/>
<dbReference type="RefSeq" id="WP_062627537.1">
    <property type="nucleotide sequence ID" value="NZ_AP018738.1"/>
</dbReference>
<name>A0A2Z6GCT5_9PROT</name>
<dbReference type="OrthoDB" id="9950715at2"/>
<accession>A0A2Z6GCT5</accession>
<dbReference type="Proteomes" id="UP000033070">
    <property type="component" value="Chromosome"/>
</dbReference>
<reference evidence="1 2" key="1">
    <citation type="submission" date="2018-06" db="EMBL/GenBank/DDBJ databases">
        <title>OYT1 Genome Sequencing.</title>
        <authorList>
            <person name="Kato S."/>
            <person name="Itoh T."/>
            <person name="Ohkuma M."/>
        </authorList>
    </citation>
    <scope>NUCLEOTIDE SEQUENCE [LARGE SCALE GENOMIC DNA]</scope>
    <source>
        <strain evidence="1 2">OYT1</strain>
    </source>
</reference>
<dbReference type="EMBL" id="AP018738">
    <property type="protein sequence ID" value="BBE51129.1"/>
    <property type="molecule type" value="Genomic_DNA"/>
</dbReference>
<dbReference type="KEGG" id="fam:OYT1_ch1582"/>
<dbReference type="AlphaFoldDB" id="A0A2Z6GCT5"/>
<organism evidence="1 2">
    <name type="scientific">Ferriphaselus amnicola</name>
    <dbReference type="NCBI Taxonomy" id="1188319"/>
    <lineage>
        <taxon>Bacteria</taxon>
        <taxon>Pseudomonadati</taxon>
        <taxon>Pseudomonadota</taxon>
        <taxon>Betaproteobacteria</taxon>
        <taxon>Nitrosomonadales</taxon>
        <taxon>Gallionellaceae</taxon>
        <taxon>Ferriphaselus</taxon>
    </lineage>
</organism>
<sequence>MVIKIDDLPDDVAISQRVIDAIRSKYSESQEMKVLRMALAYPNDADAQARFAEYNAFVEAVRAEAAQARIDVVALAEQRALEAAQQTVSAPVVDVLAPDPVAAP</sequence>
<evidence type="ECO:0000313" key="1">
    <source>
        <dbReference type="EMBL" id="BBE51129.1"/>
    </source>
</evidence>
<gene>
    <name evidence="1" type="ORF">OYT1_ch1582</name>
</gene>